<gene>
    <name evidence="1" type="ORF">SAMN05216245_10544</name>
</gene>
<evidence type="ECO:0000313" key="1">
    <source>
        <dbReference type="EMBL" id="SFE38833.1"/>
    </source>
</evidence>
<reference evidence="1 2" key="1">
    <citation type="submission" date="2016-10" db="EMBL/GenBank/DDBJ databases">
        <authorList>
            <person name="de Groot N.N."/>
        </authorList>
    </citation>
    <scope>NUCLEOTIDE SEQUENCE [LARGE SCALE GENOMIC DNA]</scope>
    <source>
        <strain evidence="1 2">DSM 9236</strain>
    </source>
</reference>
<dbReference type="Pfam" id="PF12646">
    <property type="entry name" value="DUF3783"/>
    <property type="match status" value="1"/>
</dbReference>
<protein>
    <recommendedName>
        <fullName evidence="3">DUF3783 domain-containing protein</fullName>
    </recommendedName>
</protein>
<dbReference type="EMBL" id="FONL01000005">
    <property type="protein sequence ID" value="SFE38833.1"/>
    <property type="molecule type" value="Genomic_DNA"/>
</dbReference>
<organism evidence="1 2">
    <name type="scientific">Succiniclasticum ruminis DSM 9236</name>
    <dbReference type="NCBI Taxonomy" id="1123323"/>
    <lineage>
        <taxon>Bacteria</taxon>
        <taxon>Bacillati</taxon>
        <taxon>Bacillota</taxon>
        <taxon>Negativicutes</taxon>
        <taxon>Acidaminococcales</taxon>
        <taxon>Acidaminococcaceae</taxon>
        <taxon>Succiniclasticum</taxon>
    </lineage>
</organism>
<name>A0A1I2A7C3_9FIRM</name>
<evidence type="ECO:0008006" key="3">
    <source>
        <dbReference type="Google" id="ProtNLM"/>
    </source>
</evidence>
<dbReference type="Proteomes" id="UP000198896">
    <property type="component" value="Unassembled WGS sequence"/>
</dbReference>
<dbReference type="STRING" id="1123323.SAMN05216245_10544"/>
<evidence type="ECO:0000313" key="2">
    <source>
        <dbReference type="Proteomes" id="UP000198896"/>
    </source>
</evidence>
<dbReference type="OrthoDB" id="1049518at2"/>
<proteinExistence type="predicted"/>
<sequence>MIKSVLAYNFNPERLQQLRQICMILKVNFKAVEPEQFDDAVGFLAGVKDCPQAAANPPEKQEEQLFEALEEAAQKAGEDPETVKKEAAESLAQAAQKEMVFLCGFDMHLLNRFLAAVKKGKLKSIELKAMLTPSNRQWSGRHLLQELAAEHVYMKQYGKSVHK</sequence>
<keyword evidence="2" id="KW-1185">Reference proteome</keyword>
<dbReference type="RefSeq" id="WP_093913232.1">
    <property type="nucleotide sequence ID" value="NZ_FONL01000005.1"/>
</dbReference>
<dbReference type="InterPro" id="IPR016621">
    <property type="entry name" value="UCP014543"/>
</dbReference>
<accession>A0A1I2A7C3</accession>
<dbReference type="AlphaFoldDB" id="A0A1I2A7C3"/>